<dbReference type="RefSeq" id="WP_063872893.1">
    <property type="nucleotide sequence ID" value="NZ_CAWMRI010000144.1"/>
</dbReference>
<dbReference type="OrthoDB" id="325673at2"/>
<dbReference type="InterPro" id="IPR047715">
    <property type="entry name" value="EboA_dom"/>
</dbReference>
<dbReference type="InterPro" id="IPR047716">
    <property type="entry name" value="EboA"/>
</dbReference>
<dbReference type="AlphaFoldDB" id="A0A161UUN0"/>
<dbReference type="NCBIfam" id="NF035938">
    <property type="entry name" value="EboA_domain"/>
    <property type="match status" value="1"/>
</dbReference>
<dbReference type="EMBL" id="LWAJ01000144">
    <property type="protein sequence ID" value="KZL49663.1"/>
    <property type="molecule type" value="Genomic_DNA"/>
</dbReference>
<accession>A0A161UUN0</accession>
<dbReference type="Proteomes" id="UP000076555">
    <property type="component" value="Unassembled WGS sequence"/>
</dbReference>
<evidence type="ECO:0000313" key="2">
    <source>
        <dbReference type="Proteomes" id="UP000076555"/>
    </source>
</evidence>
<reference evidence="1 2" key="1">
    <citation type="submission" date="2016-04" db="EMBL/GenBank/DDBJ databases">
        <title>Draft Genome Assembly of the Bloom-forming Cyanobacterium Nodularia spumigena Strain CENA596 in Shrimp Production Ponds.</title>
        <authorList>
            <person name="Popin R.V."/>
            <person name="Rigonato J."/>
            <person name="Abreu V.A."/>
            <person name="Andreote A.P."/>
            <person name="Silveira S.B."/>
            <person name="Odebrecht C."/>
            <person name="Fiore M.F."/>
        </authorList>
    </citation>
    <scope>NUCLEOTIDE SEQUENCE [LARGE SCALE GENOMIC DNA]</scope>
    <source>
        <strain evidence="1 2">CENA596</strain>
    </source>
</reference>
<name>A0A161UUN0_NODSP</name>
<dbReference type="NCBIfam" id="NF035937">
    <property type="entry name" value="EboA_family"/>
    <property type="match status" value="1"/>
</dbReference>
<evidence type="ECO:0000313" key="1">
    <source>
        <dbReference type="EMBL" id="KZL49663.1"/>
    </source>
</evidence>
<comment type="caution">
    <text evidence="1">The sequence shown here is derived from an EMBL/GenBank/DDBJ whole genome shotgun (WGS) entry which is preliminary data.</text>
</comment>
<sequence>MSAVVYLKQTSITSLLRHWVSLAVSPEALTWLDNKREQQIKGGELGREFFTAFSAVSRYTGKQQLKLNAKDLKAAAVMQVGWCPGHWSVDQAARTLLVLALPQDDREKYLHALEQVFTTADGGELVALYQALPLLPYPEQLQKRAAEGVRSNMIAVFDAIALQNSYPAQYFNTPAWNQMVLKALFIGRPLHLIQGLELRANRDLAKMLINYAHERHSANRPVPAELWQLVNNS</sequence>
<organism evidence="1 2">
    <name type="scientific">Nodularia spumigena CENA596</name>
    <dbReference type="NCBI Taxonomy" id="1819295"/>
    <lineage>
        <taxon>Bacteria</taxon>
        <taxon>Bacillati</taxon>
        <taxon>Cyanobacteriota</taxon>
        <taxon>Cyanophyceae</taxon>
        <taxon>Nostocales</taxon>
        <taxon>Nodulariaceae</taxon>
        <taxon>Nodularia</taxon>
    </lineage>
</organism>
<protein>
    <submittedName>
        <fullName evidence="1">Uncharacterized protein</fullName>
    </submittedName>
</protein>
<proteinExistence type="predicted"/>
<gene>
    <name evidence="1" type="ORF">A2T98_11520</name>
</gene>